<evidence type="ECO:0000256" key="7">
    <source>
        <dbReference type="RuleBase" id="RU000461"/>
    </source>
</evidence>
<protein>
    <submittedName>
        <fullName evidence="8">Uncharacterized protein</fullName>
    </submittedName>
</protein>
<name>A0AAD9S8B3_PHOAM</name>
<evidence type="ECO:0000256" key="6">
    <source>
        <dbReference type="PIRSR" id="PIRSR602401-1"/>
    </source>
</evidence>
<comment type="cofactor">
    <cofactor evidence="1 6">
        <name>heme</name>
        <dbReference type="ChEBI" id="CHEBI:30413"/>
    </cofactor>
</comment>
<dbReference type="PANTHER" id="PTHR24305:SF210">
    <property type="entry name" value="CYTOCHROME P450 MONOOXYGENASE ASQL-RELATED"/>
    <property type="match status" value="1"/>
</dbReference>
<dbReference type="CDD" id="cd11058">
    <property type="entry name" value="CYP60B-like"/>
    <property type="match status" value="1"/>
</dbReference>
<evidence type="ECO:0000256" key="4">
    <source>
        <dbReference type="ARBA" id="ARBA00022723"/>
    </source>
</evidence>
<sequence>MVSYIIGNVVYNIFFHPLSGYPGPKLWAATRIPHSYYWVKGTLFIKVGEMHREYGKVVRSAPNELSFIHEEAWRDIYGLAPGKAPLQKDTSYAIPNQESVGIVACQNREDHQRIRRNFSHAFSAKALYEQESIMGRHFDKLMTKLHGVADSGAQDLYRWYSYTSLDIISALTFGQSYNCLDSLSYPEVFGKLGKFVMNRVLLGAATHYHPLILWGLLRWAPVEVRNGKMEWHRHIRNLLDARLATKEAGHDFTSYVIRHFDRPTGLKMAEVQATYASFILGGSDTVAITLATATHYLLTSPVVLDKLKLEVRSAFTSEADITIAQVTNLKYLLAVIDEAMRINPALADGQTRVTGPEGLIVAGEHIPAHTSLSVSPWSAMRSPLHFRHPEAFVPERWLSSKEPIYHDDNKSMLQPFGMGARHCPGSKY</sequence>
<dbReference type="PANTHER" id="PTHR24305">
    <property type="entry name" value="CYTOCHROME P450"/>
    <property type="match status" value="1"/>
</dbReference>
<accession>A0AAD9S8B3</accession>
<organism evidence="8 9">
    <name type="scientific">Phomopsis amygdali</name>
    <name type="common">Fusicoccum amygdali</name>
    <dbReference type="NCBI Taxonomy" id="1214568"/>
    <lineage>
        <taxon>Eukaryota</taxon>
        <taxon>Fungi</taxon>
        <taxon>Dikarya</taxon>
        <taxon>Ascomycota</taxon>
        <taxon>Pezizomycotina</taxon>
        <taxon>Sordariomycetes</taxon>
        <taxon>Sordariomycetidae</taxon>
        <taxon>Diaporthales</taxon>
        <taxon>Diaporthaceae</taxon>
        <taxon>Diaporthe</taxon>
    </lineage>
</organism>
<dbReference type="InterPro" id="IPR036396">
    <property type="entry name" value="Cyt_P450_sf"/>
</dbReference>
<dbReference type="Pfam" id="PF00067">
    <property type="entry name" value="p450"/>
    <property type="match status" value="1"/>
</dbReference>
<dbReference type="SUPFAM" id="SSF48264">
    <property type="entry name" value="Cytochrome P450"/>
    <property type="match status" value="1"/>
</dbReference>
<evidence type="ECO:0000313" key="8">
    <source>
        <dbReference type="EMBL" id="KAK2601505.1"/>
    </source>
</evidence>
<dbReference type="EMBL" id="JAUJFL010000006">
    <property type="protein sequence ID" value="KAK2601505.1"/>
    <property type="molecule type" value="Genomic_DNA"/>
</dbReference>
<reference evidence="8" key="1">
    <citation type="submission" date="2023-06" db="EMBL/GenBank/DDBJ databases">
        <authorList>
            <person name="Noh H."/>
        </authorList>
    </citation>
    <scope>NUCLEOTIDE SEQUENCE</scope>
    <source>
        <strain evidence="8">DUCC20226</strain>
    </source>
</reference>
<dbReference type="GO" id="GO:0016705">
    <property type="term" value="F:oxidoreductase activity, acting on paired donors, with incorporation or reduction of molecular oxygen"/>
    <property type="evidence" value="ECO:0007669"/>
    <property type="project" value="InterPro"/>
</dbReference>
<evidence type="ECO:0000256" key="2">
    <source>
        <dbReference type="ARBA" id="ARBA00010617"/>
    </source>
</evidence>
<keyword evidence="5 6" id="KW-0408">Iron</keyword>
<dbReference type="InterPro" id="IPR017972">
    <property type="entry name" value="Cyt_P450_CS"/>
</dbReference>
<proteinExistence type="inferred from homology"/>
<feature type="binding site" description="axial binding residue" evidence="6">
    <location>
        <position position="423"/>
    </location>
    <ligand>
        <name>heme</name>
        <dbReference type="ChEBI" id="CHEBI:30413"/>
    </ligand>
    <ligandPart>
        <name>Fe</name>
        <dbReference type="ChEBI" id="CHEBI:18248"/>
    </ligandPart>
</feature>
<keyword evidence="7" id="KW-0560">Oxidoreductase</keyword>
<comment type="caution">
    <text evidence="8">The sequence shown here is derived from an EMBL/GenBank/DDBJ whole genome shotgun (WGS) entry which is preliminary data.</text>
</comment>
<comment type="similarity">
    <text evidence="2 7">Belongs to the cytochrome P450 family.</text>
</comment>
<dbReference type="PRINTS" id="PR00463">
    <property type="entry name" value="EP450I"/>
</dbReference>
<dbReference type="AlphaFoldDB" id="A0AAD9S8B3"/>
<keyword evidence="9" id="KW-1185">Reference proteome</keyword>
<keyword evidence="4 6" id="KW-0479">Metal-binding</keyword>
<keyword evidence="7" id="KW-0503">Monooxygenase</keyword>
<dbReference type="PRINTS" id="PR00385">
    <property type="entry name" value="P450"/>
</dbReference>
<dbReference type="InterPro" id="IPR002401">
    <property type="entry name" value="Cyt_P450_E_grp-I"/>
</dbReference>
<dbReference type="InterPro" id="IPR001128">
    <property type="entry name" value="Cyt_P450"/>
</dbReference>
<dbReference type="GO" id="GO:0020037">
    <property type="term" value="F:heme binding"/>
    <property type="evidence" value="ECO:0007669"/>
    <property type="project" value="InterPro"/>
</dbReference>
<evidence type="ECO:0000313" key="9">
    <source>
        <dbReference type="Proteomes" id="UP001265746"/>
    </source>
</evidence>
<evidence type="ECO:0000256" key="5">
    <source>
        <dbReference type="ARBA" id="ARBA00023004"/>
    </source>
</evidence>
<gene>
    <name evidence="8" type="ORF">N8I77_010952</name>
</gene>
<dbReference type="Gene3D" id="1.10.630.10">
    <property type="entry name" value="Cytochrome P450"/>
    <property type="match status" value="1"/>
</dbReference>
<evidence type="ECO:0000256" key="3">
    <source>
        <dbReference type="ARBA" id="ARBA00022617"/>
    </source>
</evidence>
<dbReference type="GO" id="GO:0004497">
    <property type="term" value="F:monooxygenase activity"/>
    <property type="evidence" value="ECO:0007669"/>
    <property type="project" value="UniProtKB-KW"/>
</dbReference>
<evidence type="ECO:0000256" key="1">
    <source>
        <dbReference type="ARBA" id="ARBA00001971"/>
    </source>
</evidence>
<dbReference type="InterPro" id="IPR050121">
    <property type="entry name" value="Cytochrome_P450_monoxygenase"/>
</dbReference>
<dbReference type="Proteomes" id="UP001265746">
    <property type="component" value="Unassembled WGS sequence"/>
</dbReference>
<keyword evidence="3 6" id="KW-0349">Heme</keyword>
<dbReference type="PROSITE" id="PS00086">
    <property type="entry name" value="CYTOCHROME_P450"/>
    <property type="match status" value="1"/>
</dbReference>
<dbReference type="GO" id="GO:0005506">
    <property type="term" value="F:iron ion binding"/>
    <property type="evidence" value="ECO:0007669"/>
    <property type="project" value="InterPro"/>
</dbReference>